<name>A0A059EZ50_9MICR</name>
<evidence type="ECO:0000259" key="12">
    <source>
        <dbReference type="PROSITE" id="PS51464"/>
    </source>
</evidence>
<reference evidence="13 14" key="2">
    <citation type="submission" date="2014-03" db="EMBL/GenBank/DDBJ databases">
        <title>The Genome Sequence of Anncaliia algerae insect isolate PRA339.</title>
        <authorList>
            <consortium name="The Broad Institute Genome Sequencing Platform"/>
            <consortium name="The Broad Institute Genome Sequencing Center for Infectious Disease"/>
            <person name="Cuomo C."/>
            <person name="Becnel J."/>
            <person name="Sanscrainte N."/>
            <person name="Walker B."/>
            <person name="Young S.K."/>
            <person name="Zeng Q."/>
            <person name="Gargeya S."/>
            <person name="Fitzgerald M."/>
            <person name="Haas B."/>
            <person name="Abouelleil A."/>
            <person name="Alvarado L."/>
            <person name="Arachchi H.M."/>
            <person name="Berlin A.M."/>
            <person name="Chapman S.B."/>
            <person name="Dewar J."/>
            <person name="Goldberg J."/>
            <person name="Griggs A."/>
            <person name="Gujja S."/>
            <person name="Hansen M."/>
            <person name="Howarth C."/>
            <person name="Imamovic A."/>
            <person name="Larimer J."/>
            <person name="McCowan C."/>
            <person name="Murphy C."/>
            <person name="Neiman D."/>
            <person name="Pearson M."/>
            <person name="Priest M."/>
            <person name="Roberts A."/>
            <person name="Saif S."/>
            <person name="Shea T."/>
            <person name="Sisk P."/>
            <person name="Sykes S."/>
            <person name="Wortman J."/>
            <person name="Nusbaum C."/>
            <person name="Birren B."/>
        </authorList>
    </citation>
    <scope>NUCLEOTIDE SEQUENCE [LARGE SCALE GENOMIC DNA]</scope>
    <source>
        <strain evidence="13 14">PRA339</strain>
    </source>
</reference>
<dbReference type="HOGENOM" id="CLU_012520_5_2_1"/>
<dbReference type="PANTHER" id="PTHR10937">
    <property type="entry name" value="GLUCOSAMINE--FRUCTOSE-6-PHOSPHATE AMINOTRANSFERASE, ISOMERIZING"/>
    <property type="match status" value="1"/>
</dbReference>
<dbReference type="VEuPathDB" id="MicrosporidiaDB:H312_02612"/>
<evidence type="ECO:0000256" key="4">
    <source>
        <dbReference type="ARBA" id="ARBA00012916"/>
    </source>
</evidence>
<dbReference type="OrthoDB" id="15235at2759"/>
<dbReference type="EC" id="2.6.1.16" evidence="4"/>
<dbReference type="PANTHER" id="PTHR10937:SF0">
    <property type="entry name" value="GLUTAMINE--FRUCTOSE-6-PHOSPHATE TRANSAMINASE (ISOMERIZING)"/>
    <property type="match status" value="1"/>
</dbReference>
<dbReference type="AlphaFoldDB" id="A0A059EZ50"/>
<dbReference type="NCBIfam" id="TIGR01135">
    <property type="entry name" value="glmS"/>
    <property type="match status" value="1"/>
</dbReference>
<evidence type="ECO:0000256" key="5">
    <source>
        <dbReference type="ARBA" id="ARBA00022576"/>
    </source>
</evidence>
<dbReference type="CDD" id="cd05008">
    <property type="entry name" value="SIS_GlmS_GlmD_1"/>
    <property type="match status" value="1"/>
</dbReference>
<feature type="domain" description="SIS" evidence="12">
    <location>
        <begin position="375"/>
        <end position="514"/>
    </location>
</feature>
<sequence length="696" mass="77540">MCGIFGYANYLTKKSKKEILDILINGLRRIEYRGYDSAGCAIQNDTDNEFVMFRSVGKVNSIENVLEGIDFNKEVNNHAGIAHTRWATHGEPAIRNTHPVRSDLNNHFLCVHNGIITNYKEIKEYLQGKGYEFESQTDTEVAAKLALHYYKENPAQSFVQIIKKVITSCDGAFAFCFISSYYPNEIVAVRKSSPLLIGIKSAEPISMNFLNVNFSKKKEGSITELGNSTLAEKTQVNSTLPFNSTSVMNNMISSSEDLTSLETFNTNQMELFIASDASAIIEHTKKVIFLEDNDIAHIANGKLTIHRPTLQENDTSSKKREIKTIQTELNQIMKGNYKHFMLKEIFEQPDSIVNTMRGRINFDTSEVKLGGLKDFIKAIKKSTRIIFIACGTSYHSCLANRNIFEELVDIPVQVEISSDFLDRKALINRSDTVFLVSQSGETADTILAMKYCQSKGALCVGITNTVGSTISRETHCGVHINAGPEIGVASTKAYTSQYLALILIALNISQDSLSTLKRRQEIINGLKDISKLIHATLKLNENIKQIALKLKNEKNLLILGRGYQYSTCLEGALKIKELTYIPTEGILSGELKHGPIALIDENVKVLFIISKDTEIDKAINAVEQIMARKGKPLIICAESIKHRFEGLDKIIIPETVDCLQGLVSVLPMQLLAYHIADTLGYDVDCPRNLAKSVTVE</sequence>
<dbReference type="Pfam" id="PF13522">
    <property type="entry name" value="GATase_6"/>
    <property type="match status" value="1"/>
</dbReference>
<dbReference type="SUPFAM" id="SSF56235">
    <property type="entry name" value="N-terminal nucleophile aminohydrolases (Ntn hydrolases)"/>
    <property type="match status" value="1"/>
</dbReference>
<evidence type="ECO:0000256" key="7">
    <source>
        <dbReference type="ARBA" id="ARBA00022737"/>
    </source>
</evidence>
<dbReference type="GO" id="GO:0004360">
    <property type="term" value="F:glutamine-fructose-6-phosphate transaminase (isomerizing) activity"/>
    <property type="evidence" value="ECO:0007669"/>
    <property type="project" value="UniProtKB-EC"/>
</dbReference>
<keyword evidence="5" id="KW-0032">Aminotransferase</keyword>
<comment type="pathway">
    <text evidence="3">Nucleotide-sugar biosynthesis; UDP-N-acetyl-alpha-D-glucosamine biosynthesis; alpha-D-glucosamine 6-phosphate from D-fructose 6-phosphate: step 1/1.</text>
</comment>
<dbReference type="GO" id="GO:0006002">
    <property type="term" value="P:fructose 6-phosphate metabolic process"/>
    <property type="evidence" value="ECO:0007669"/>
    <property type="project" value="TreeGrafter"/>
</dbReference>
<dbReference type="EMBL" id="KK365212">
    <property type="protein sequence ID" value="KCZ79991.1"/>
    <property type="molecule type" value="Genomic_DNA"/>
</dbReference>
<evidence type="ECO:0000256" key="3">
    <source>
        <dbReference type="ARBA" id="ARBA00004775"/>
    </source>
</evidence>
<keyword evidence="7" id="KW-0677">Repeat</keyword>
<comment type="function">
    <text evidence="2">Involved in amino sugar synthesis (formation of chitin, supplies the amino sugars of asparagine-linked oligosaccharides of glycoproteins).</text>
</comment>
<proteinExistence type="predicted"/>
<dbReference type="FunFam" id="3.40.50.10490:FF:000002">
    <property type="entry name" value="Glutamine--fructose-6-phosphate aminotransferase [isomerizing]"/>
    <property type="match status" value="1"/>
</dbReference>
<dbReference type="InterPro" id="IPR046348">
    <property type="entry name" value="SIS_dom_sf"/>
</dbReference>
<dbReference type="InterPro" id="IPR005855">
    <property type="entry name" value="GFAT"/>
</dbReference>
<dbReference type="InterPro" id="IPR001347">
    <property type="entry name" value="SIS_dom"/>
</dbReference>
<evidence type="ECO:0000256" key="2">
    <source>
        <dbReference type="ARBA" id="ARBA00003267"/>
    </source>
</evidence>
<evidence type="ECO:0000256" key="8">
    <source>
        <dbReference type="ARBA" id="ARBA00022962"/>
    </source>
</evidence>
<comment type="catalytic activity">
    <reaction evidence="1">
        <text>D-fructose 6-phosphate + L-glutamine = D-glucosamine 6-phosphate + L-glutamate</text>
        <dbReference type="Rhea" id="RHEA:13237"/>
        <dbReference type="ChEBI" id="CHEBI:29985"/>
        <dbReference type="ChEBI" id="CHEBI:58359"/>
        <dbReference type="ChEBI" id="CHEBI:58725"/>
        <dbReference type="ChEBI" id="CHEBI:61527"/>
        <dbReference type="EC" id="2.6.1.16"/>
    </reaction>
</comment>
<dbReference type="InterPro" id="IPR035490">
    <property type="entry name" value="GlmS/FrlB_SIS"/>
</dbReference>
<dbReference type="UniPathway" id="UPA00113">
    <property type="reaction ID" value="UER00528"/>
</dbReference>
<dbReference type="InterPro" id="IPR029055">
    <property type="entry name" value="Ntn_hydrolases_N"/>
</dbReference>
<dbReference type="CDD" id="cd00714">
    <property type="entry name" value="GFAT"/>
    <property type="match status" value="1"/>
</dbReference>
<dbReference type="PROSITE" id="PS51278">
    <property type="entry name" value="GATASE_TYPE_2"/>
    <property type="match status" value="1"/>
</dbReference>
<accession>A0A059EZ50</accession>
<reference evidence="14" key="1">
    <citation type="submission" date="2013-02" db="EMBL/GenBank/DDBJ databases">
        <authorList>
            <consortium name="The Broad Institute Genome Sequencing Platform"/>
            <person name="Cuomo C."/>
            <person name="Becnel J."/>
            <person name="Sanscrainte N."/>
            <person name="Walker B."/>
            <person name="Young S.K."/>
            <person name="Zeng Q."/>
            <person name="Gargeya S."/>
            <person name="Fitzgerald M."/>
            <person name="Haas B."/>
            <person name="Abouelleil A."/>
            <person name="Alvarado L."/>
            <person name="Arachchi H.M."/>
            <person name="Berlin A.M."/>
            <person name="Chapman S.B."/>
            <person name="Dewar J."/>
            <person name="Goldberg J."/>
            <person name="Griggs A."/>
            <person name="Gujja S."/>
            <person name="Hansen M."/>
            <person name="Howarth C."/>
            <person name="Imamovic A."/>
            <person name="Larimer J."/>
            <person name="McCowan C."/>
            <person name="Murphy C."/>
            <person name="Neiman D."/>
            <person name="Pearson M."/>
            <person name="Priest M."/>
            <person name="Roberts A."/>
            <person name="Saif S."/>
            <person name="Shea T."/>
            <person name="Sisk P."/>
            <person name="Sykes S."/>
            <person name="Wortman J."/>
            <person name="Nusbaum C."/>
            <person name="Birren B."/>
        </authorList>
    </citation>
    <scope>NUCLEOTIDE SEQUENCE [LARGE SCALE GENOMIC DNA]</scope>
    <source>
        <strain evidence="14">PRA339</strain>
    </source>
</reference>
<dbReference type="Gene3D" id="3.60.20.10">
    <property type="entry name" value="Glutamine Phosphoribosylpyrophosphate, subunit 1, domain 1"/>
    <property type="match status" value="1"/>
</dbReference>
<dbReference type="InterPro" id="IPR035466">
    <property type="entry name" value="GlmS/AgaS_SIS"/>
</dbReference>
<dbReference type="InterPro" id="IPR047084">
    <property type="entry name" value="GFAT_N"/>
</dbReference>
<evidence type="ECO:0000256" key="10">
    <source>
        <dbReference type="ARBA" id="ARBA00033302"/>
    </source>
</evidence>
<evidence type="ECO:0000313" key="13">
    <source>
        <dbReference type="EMBL" id="KCZ79991.1"/>
    </source>
</evidence>
<dbReference type="Proteomes" id="UP000030655">
    <property type="component" value="Unassembled WGS sequence"/>
</dbReference>
<dbReference type="FunFam" id="3.40.50.10490:FF:000001">
    <property type="entry name" value="Glutamine--fructose-6-phosphate aminotransferase [isomerizing]"/>
    <property type="match status" value="1"/>
</dbReference>
<dbReference type="NCBIfam" id="NF001484">
    <property type="entry name" value="PRK00331.1"/>
    <property type="match status" value="1"/>
</dbReference>
<dbReference type="GO" id="GO:0006487">
    <property type="term" value="P:protein N-linked glycosylation"/>
    <property type="evidence" value="ECO:0007669"/>
    <property type="project" value="TreeGrafter"/>
</dbReference>
<evidence type="ECO:0000259" key="11">
    <source>
        <dbReference type="PROSITE" id="PS51278"/>
    </source>
</evidence>
<dbReference type="CDD" id="cd05009">
    <property type="entry name" value="SIS_GlmS_GlmD_2"/>
    <property type="match status" value="1"/>
</dbReference>
<gene>
    <name evidence="13" type="ORF">H312_02612</name>
</gene>
<feature type="domain" description="Glutamine amidotransferase type-2" evidence="11">
    <location>
        <begin position="2"/>
        <end position="301"/>
    </location>
</feature>
<dbReference type="InterPro" id="IPR017932">
    <property type="entry name" value="GATase_2_dom"/>
</dbReference>
<dbReference type="FunFam" id="3.60.20.10:FF:000052">
    <property type="entry name" value="Glutamine--fructose-6-phosphate aminotransferase [isomerizing] 2"/>
    <property type="match status" value="1"/>
</dbReference>
<evidence type="ECO:0000256" key="1">
    <source>
        <dbReference type="ARBA" id="ARBA00001031"/>
    </source>
</evidence>
<evidence type="ECO:0000256" key="6">
    <source>
        <dbReference type="ARBA" id="ARBA00022679"/>
    </source>
</evidence>
<keyword evidence="8" id="KW-0315">Glutamine amidotransferase</keyword>
<dbReference type="Pfam" id="PF01380">
    <property type="entry name" value="SIS"/>
    <property type="match status" value="2"/>
</dbReference>
<organism evidence="13 14">
    <name type="scientific">Anncaliia algerae PRA339</name>
    <dbReference type="NCBI Taxonomy" id="1288291"/>
    <lineage>
        <taxon>Eukaryota</taxon>
        <taxon>Fungi</taxon>
        <taxon>Fungi incertae sedis</taxon>
        <taxon>Microsporidia</taxon>
        <taxon>Tubulinosematoidea</taxon>
        <taxon>Tubulinosematidae</taxon>
        <taxon>Anncaliia</taxon>
    </lineage>
</organism>
<dbReference type="GO" id="GO:0097367">
    <property type="term" value="F:carbohydrate derivative binding"/>
    <property type="evidence" value="ECO:0007669"/>
    <property type="project" value="InterPro"/>
</dbReference>
<dbReference type="PROSITE" id="PS51464">
    <property type="entry name" value="SIS"/>
    <property type="match status" value="2"/>
</dbReference>
<evidence type="ECO:0000313" key="14">
    <source>
        <dbReference type="Proteomes" id="UP000030655"/>
    </source>
</evidence>
<dbReference type="STRING" id="1288291.A0A059EZ50"/>
<feature type="domain" description="SIS" evidence="12">
    <location>
        <begin position="546"/>
        <end position="686"/>
    </location>
</feature>
<keyword evidence="14" id="KW-1185">Reference proteome</keyword>
<dbReference type="SUPFAM" id="SSF53697">
    <property type="entry name" value="SIS domain"/>
    <property type="match status" value="1"/>
</dbReference>
<protein>
    <recommendedName>
        <fullName evidence="4">glutamine--fructose-6-phosphate transaminase (isomerizing)</fullName>
        <ecNumber evidence="4">2.6.1.16</ecNumber>
    </recommendedName>
    <alternativeName>
        <fullName evidence="10">D-fructose-6-phosphate amidotransferase</fullName>
    </alternativeName>
    <alternativeName>
        <fullName evidence="9">Hexosephosphate aminotransferase</fullName>
    </alternativeName>
</protein>
<dbReference type="Gene3D" id="3.40.50.10490">
    <property type="entry name" value="Glucose-6-phosphate isomerase like protein, domain 1"/>
    <property type="match status" value="2"/>
</dbReference>
<evidence type="ECO:0000256" key="9">
    <source>
        <dbReference type="ARBA" id="ARBA00029805"/>
    </source>
</evidence>
<dbReference type="GO" id="GO:0006048">
    <property type="term" value="P:UDP-N-acetylglucosamine biosynthetic process"/>
    <property type="evidence" value="ECO:0007669"/>
    <property type="project" value="UniProtKB-UniPathway"/>
</dbReference>
<keyword evidence="6" id="KW-0808">Transferase</keyword>